<feature type="compositionally biased region" description="Gly residues" evidence="2">
    <location>
        <begin position="399"/>
        <end position="415"/>
    </location>
</feature>
<dbReference type="InterPro" id="IPR045091">
    <property type="entry name" value="Mad2-like"/>
</dbReference>
<evidence type="ECO:0000256" key="1">
    <source>
        <dbReference type="ARBA" id="ARBA00010348"/>
    </source>
</evidence>
<feature type="region of interest" description="Disordered" evidence="2">
    <location>
        <begin position="287"/>
        <end position="415"/>
    </location>
</feature>
<dbReference type="STRING" id="1522189.A0A316W6Z3"/>
<dbReference type="GO" id="GO:0003677">
    <property type="term" value="F:DNA binding"/>
    <property type="evidence" value="ECO:0007669"/>
    <property type="project" value="UniProtKB-KW"/>
</dbReference>
<dbReference type="SUPFAM" id="SSF56019">
    <property type="entry name" value="The spindle assembly checkpoint protein mad2"/>
    <property type="match status" value="1"/>
</dbReference>
<dbReference type="GO" id="GO:0016035">
    <property type="term" value="C:zeta DNA polymerase complex"/>
    <property type="evidence" value="ECO:0007669"/>
    <property type="project" value="TreeGrafter"/>
</dbReference>
<feature type="compositionally biased region" description="Polar residues" evidence="2">
    <location>
        <begin position="209"/>
        <end position="223"/>
    </location>
</feature>
<dbReference type="EMBL" id="KZ819354">
    <property type="protein sequence ID" value="PWN45657.1"/>
    <property type="molecule type" value="Genomic_DNA"/>
</dbReference>
<evidence type="ECO:0000313" key="4">
    <source>
        <dbReference type="EMBL" id="PWN45657.1"/>
    </source>
</evidence>
<evidence type="ECO:0000313" key="5">
    <source>
        <dbReference type="Proteomes" id="UP000245783"/>
    </source>
</evidence>
<evidence type="ECO:0000256" key="2">
    <source>
        <dbReference type="SAM" id="MobiDB-lite"/>
    </source>
</evidence>
<dbReference type="InterPro" id="IPR036570">
    <property type="entry name" value="HORMA_dom_sf"/>
</dbReference>
<feature type="compositionally biased region" description="Basic and acidic residues" evidence="2">
    <location>
        <begin position="328"/>
        <end position="343"/>
    </location>
</feature>
<proteinExistence type="inferred from homology"/>
<dbReference type="Proteomes" id="UP000245783">
    <property type="component" value="Unassembled WGS sequence"/>
</dbReference>
<organism evidence="4 5">
    <name type="scientific">Ceraceosorus guamensis</name>
    <dbReference type="NCBI Taxonomy" id="1522189"/>
    <lineage>
        <taxon>Eukaryota</taxon>
        <taxon>Fungi</taxon>
        <taxon>Dikarya</taxon>
        <taxon>Basidiomycota</taxon>
        <taxon>Ustilaginomycotina</taxon>
        <taxon>Exobasidiomycetes</taxon>
        <taxon>Ceraceosorales</taxon>
        <taxon>Ceraceosoraceae</taxon>
        <taxon>Ceraceosorus</taxon>
    </lineage>
</organism>
<dbReference type="Pfam" id="PF02301">
    <property type="entry name" value="HORMA"/>
    <property type="match status" value="1"/>
</dbReference>
<sequence>MSTSARHDSNASRPGPSSLVFEGDEMTYNETIDAICQFLTLATHTVLYFRQVYPPEVFTRKSAYSVPVWACRHPGVCDYIDELVRAAKVQVLKGLVSSVHLALMSTTTQSVLERYRFDLEYMIPLVVPRDRDLAIPGNLTKSVMEIHLRAFMQKLISLDAALEDVEEPEDLTWAFVLVPKEGLVPETDDKSGNEPREGPWVPFDDGPLQLSNPTTSSDSNSQSVDDRQQSHASSPIHARPAGRRSDNANDASVSEQDQPSILPVKSLDTGVINLMLYVEEHPLAKRQSSLVFSQSTPNSSRRRGQEGHGSRSGGDKGLLRGASQLPAEVRDLDAPVPHPEKASKGGRHGSRKAGAADIKERNGKGRATNLEEDEDAKSRSESDDASESGRSADSVGSFAGYGGNAGGAGMAGTRM</sequence>
<feature type="domain" description="HORMA" evidence="3">
    <location>
        <begin position="29"/>
        <end position="226"/>
    </location>
</feature>
<feature type="region of interest" description="Disordered" evidence="2">
    <location>
        <begin position="184"/>
        <end position="261"/>
    </location>
</feature>
<dbReference type="GeneID" id="37037693"/>
<feature type="compositionally biased region" description="Basic and acidic residues" evidence="2">
    <location>
        <begin position="187"/>
        <end position="197"/>
    </location>
</feature>
<dbReference type="RefSeq" id="XP_025372817.1">
    <property type="nucleotide sequence ID" value="XM_025515823.1"/>
</dbReference>
<dbReference type="InParanoid" id="A0A316W6Z3"/>
<accession>A0A316W6Z3</accession>
<gene>
    <name evidence="4" type="ORF">IE81DRAFT_344554</name>
</gene>
<comment type="similarity">
    <text evidence="1">Belongs to the MAD2 family.</text>
</comment>
<dbReference type="PANTHER" id="PTHR11842">
    <property type="entry name" value="MITOTIC SPINDLE ASSEMBLY CHECKPOINT PROTEIN MAD2"/>
    <property type="match status" value="1"/>
</dbReference>
<dbReference type="PANTHER" id="PTHR11842:SF10">
    <property type="entry name" value="MITOTIC SPINDLE ASSEMBLY CHECKPOINT PROTEIN MAD2B"/>
    <property type="match status" value="1"/>
</dbReference>
<protein>
    <submittedName>
        <fullName evidence="4">DNA-binding protein</fullName>
    </submittedName>
</protein>
<dbReference type="AlphaFoldDB" id="A0A316W6Z3"/>
<feature type="compositionally biased region" description="Basic and acidic residues" evidence="2">
    <location>
        <begin position="303"/>
        <end position="318"/>
    </location>
</feature>
<reference evidence="4 5" key="1">
    <citation type="journal article" date="2018" name="Mol. Biol. Evol.">
        <title>Broad Genomic Sampling Reveals a Smut Pathogenic Ancestry of the Fungal Clade Ustilaginomycotina.</title>
        <authorList>
            <person name="Kijpornyongpan T."/>
            <person name="Mondo S.J."/>
            <person name="Barry K."/>
            <person name="Sandor L."/>
            <person name="Lee J."/>
            <person name="Lipzen A."/>
            <person name="Pangilinan J."/>
            <person name="LaButti K."/>
            <person name="Hainaut M."/>
            <person name="Henrissat B."/>
            <person name="Grigoriev I.V."/>
            <person name="Spatafora J.W."/>
            <person name="Aime M.C."/>
        </authorList>
    </citation>
    <scope>NUCLEOTIDE SEQUENCE [LARGE SCALE GENOMIC DNA]</scope>
    <source>
        <strain evidence="4 5">MCA 4658</strain>
    </source>
</reference>
<keyword evidence="5" id="KW-1185">Reference proteome</keyword>
<dbReference type="PROSITE" id="PS50815">
    <property type="entry name" value="HORMA"/>
    <property type="match status" value="1"/>
</dbReference>
<name>A0A316W6Z3_9BASI</name>
<evidence type="ECO:0000259" key="3">
    <source>
        <dbReference type="PROSITE" id="PS50815"/>
    </source>
</evidence>
<dbReference type="OrthoDB" id="21254at2759"/>
<feature type="compositionally biased region" description="Polar residues" evidence="2">
    <location>
        <begin position="248"/>
        <end position="259"/>
    </location>
</feature>
<keyword evidence="4" id="KW-0238">DNA-binding</keyword>
<dbReference type="InterPro" id="IPR003511">
    <property type="entry name" value="HORMA_dom"/>
</dbReference>
<feature type="compositionally biased region" description="Polar residues" evidence="2">
    <location>
        <begin position="287"/>
        <end position="299"/>
    </location>
</feature>
<dbReference type="Gene3D" id="3.30.900.10">
    <property type="entry name" value="HORMA domain"/>
    <property type="match status" value="1"/>
</dbReference>